<reference evidence="1 2" key="1">
    <citation type="submission" date="2020-08" db="EMBL/GenBank/DDBJ databases">
        <title>Sequencing the genomes of 1000 actinobacteria strains.</title>
        <authorList>
            <person name="Klenk H.-P."/>
        </authorList>
    </citation>
    <scope>NUCLEOTIDE SEQUENCE [LARGE SCALE GENOMIC DNA]</scope>
    <source>
        <strain evidence="1 2">DSM 17294</strain>
    </source>
</reference>
<name>A0A841DWY1_9ACTN</name>
<organism evidence="1 2">
    <name type="scientific">Kribbella solani</name>
    <dbReference type="NCBI Taxonomy" id="236067"/>
    <lineage>
        <taxon>Bacteria</taxon>
        <taxon>Bacillati</taxon>
        <taxon>Actinomycetota</taxon>
        <taxon>Actinomycetes</taxon>
        <taxon>Propionibacteriales</taxon>
        <taxon>Kribbellaceae</taxon>
        <taxon>Kribbella</taxon>
    </lineage>
</organism>
<evidence type="ECO:0000313" key="1">
    <source>
        <dbReference type="EMBL" id="MBB5981276.1"/>
    </source>
</evidence>
<accession>A0A841DWY1</accession>
<keyword evidence="2" id="KW-1185">Reference proteome</keyword>
<dbReference type="AlphaFoldDB" id="A0A841DWY1"/>
<sequence>MGEGWVVGTGRAAAAVRPGGVRRREATIRSGDDRL</sequence>
<comment type="caution">
    <text evidence="1">The sequence shown here is derived from an EMBL/GenBank/DDBJ whole genome shotgun (WGS) entry which is preliminary data.</text>
</comment>
<dbReference type="Proteomes" id="UP000558997">
    <property type="component" value="Unassembled WGS sequence"/>
</dbReference>
<gene>
    <name evidence="1" type="ORF">HDA44_004617</name>
</gene>
<protein>
    <submittedName>
        <fullName evidence="1">Uncharacterized protein</fullName>
    </submittedName>
</protein>
<evidence type="ECO:0000313" key="2">
    <source>
        <dbReference type="Proteomes" id="UP000558997"/>
    </source>
</evidence>
<dbReference type="EMBL" id="JACHNF010000001">
    <property type="protein sequence ID" value="MBB5981276.1"/>
    <property type="molecule type" value="Genomic_DNA"/>
</dbReference>
<proteinExistence type="predicted"/>